<feature type="signal peptide" evidence="8">
    <location>
        <begin position="1"/>
        <end position="24"/>
    </location>
</feature>
<dbReference type="Gene3D" id="1.20.1600.10">
    <property type="entry name" value="Outer membrane efflux proteins (OEP)"/>
    <property type="match status" value="1"/>
</dbReference>
<dbReference type="InterPro" id="IPR051906">
    <property type="entry name" value="TolC-like"/>
</dbReference>
<evidence type="ECO:0000256" key="7">
    <source>
        <dbReference type="ARBA" id="ARBA00023237"/>
    </source>
</evidence>
<dbReference type="GO" id="GO:1990281">
    <property type="term" value="C:efflux pump complex"/>
    <property type="evidence" value="ECO:0007669"/>
    <property type="project" value="TreeGrafter"/>
</dbReference>
<dbReference type="EMBL" id="LKET01000039">
    <property type="protein sequence ID" value="KPU43671.1"/>
    <property type="molecule type" value="Genomic_DNA"/>
</dbReference>
<name>A0A0P9AEC5_9CLOT</name>
<evidence type="ECO:0000313" key="9">
    <source>
        <dbReference type="EMBL" id="KPU43671.1"/>
    </source>
</evidence>
<keyword evidence="6" id="KW-0472">Membrane</keyword>
<evidence type="ECO:0000256" key="3">
    <source>
        <dbReference type="ARBA" id="ARBA00022448"/>
    </source>
</evidence>
<dbReference type="AlphaFoldDB" id="A0A0P9AEC5"/>
<reference evidence="9 10" key="1">
    <citation type="submission" date="2015-09" db="EMBL/GenBank/DDBJ databases">
        <title>Genome sequence of Oxobacter pfennigii DSM 3222.</title>
        <authorList>
            <person name="Poehlein A."/>
            <person name="Bengelsdorf F.R."/>
            <person name="Schiel-Bengelsdorf B."/>
            <person name="Duerre P."/>
            <person name="Daniel R."/>
        </authorList>
    </citation>
    <scope>NUCLEOTIDE SEQUENCE [LARGE SCALE GENOMIC DNA]</scope>
    <source>
        <strain evidence="9 10">DSM 3222</strain>
    </source>
</reference>
<dbReference type="InterPro" id="IPR003423">
    <property type="entry name" value="OMP_efflux"/>
</dbReference>
<dbReference type="GO" id="GO:0015562">
    <property type="term" value="F:efflux transmembrane transporter activity"/>
    <property type="evidence" value="ECO:0007669"/>
    <property type="project" value="InterPro"/>
</dbReference>
<dbReference type="PANTHER" id="PTHR30026">
    <property type="entry name" value="OUTER MEMBRANE PROTEIN TOLC"/>
    <property type="match status" value="1"/>
</dbReference>
<evidence type="ECO:0000256" key="6">
    <source>
        <dbReference type="ARBA" id="ARBA00023136"/>
    </source>
</evidence>
<dbReference type="Proteomes" id="UP000050326">
    <property type="component" value="Unassembled WGS sequence"/>
</dbReference>
<keyword evidence="5" id="KW-0812">Transmembrane</keyword>
<evidence type="ECO:0000256" key="2">
    <source>
        <dbReference type="ARBA" id="ARBA00007613"/>
    </source>
</evidence>
<comment type="subcellular location">
    <subcellularLocation>
        <location evidence="1">Cell outer membrane</location>
    </subcellularLocation>
</comment>
<evidence type="ECO:0000313" key="10">
    <source>
        <dbReference type="Proteomes" id="UP000050326"/>
    </source>
</evidence>
<proteinExistence type="inferred from homology"/>
<dbReference type="STRING" id="36849.OXPF_31130"/>
<keyword evidence="10" id="KW-1185">Reference proteome</keyword>
<evidence type="ECO:0000256" key="4">
    <source>
        <dbReference type="ARBA" id="ARBA00022452"/>
    </source>
</evidence>
<feature type="chain" id="PRO_5006155170" evidence="8">
    <location>
        <begin position="25"/>
        <end position="373"/>
    </location>
</feature>
<dbReference type="PANTHER" id="PTHR30026:SF20">
    <property type="entry name" value="OUTER MEMBRANE PROTEIN TOLC"/>
    <property type="match status" value="1"/>
</dbReference>
<sequence>MKKKLIIALVLCIVLGSFTTVSMAENSPAGEKSFSLAEAVDYALKNSPQMGIKQTALEKAKVGLREANSLFNKTKDSSEVTFQTAQIKKGYGKRGAQSAVTVAEKDLLRAAEDIKYSVESSYFNLLNAQEKLEIQNSTLVSAKENLDTTSKKYELGLVSQIEVTSAKTTYMQEQMDQRSAQRAVEYAVMDFNKTLGLPLETKVKLTDTLNIEPLPEVDINEKVSLALQNRMEIVSASEQYEVDKLNLEITYGWYPENTYKYQEAKQTMESSEYKLSSSKQSVELSVRKAYMDMQDAYDRLTILDQSIDEMEKLYDATILKYENGLDTSSSVTDMLNKVKEVKLQKAQALLGYNLAKKQFEASFGIGISSAGGY</sequence>
<keyword evidence="7" id="KW-0998">Cell outer membrane</keyword>
<keyword evidence="3" id="KW-0813">Transport</keyword>
<dbReference type="SUPFAM" id="SSF56954">
    <property type="entry name" value="Outer membrane efflux proteins (OEP)"/>
    <property type="match status" value="1"/>
</dbReference>
<dbReference type="OrthoDB" id="1902437at2"/>
<evidence type="ECO:0000256" key="5">
    <source>
        <dbReference type="ARBA" id="ARBA00022692"/>
    </source>
</evidence>
<comment type="similarity">
    <text evidence="2">Belongs to the outer membrane factor (OMF) (TC 1.B.17) family.</text>
</comment>
<keyword evidence="4" id="KW-1134">Transmembrane beta strand</keyword>
<dbReference type="RefSeq" id="WP_054876097.1">
    <property type="nucleotide sequence ID" value="NZ_LKET01000039.1"/>
</dbReference>
<evidence type="ECO:0000256" key="8">
    <source>
        <dbReference type="SAM" id="SignalP"/>
    </source>
</evidence>
<dbReference type="Pfam" id="PF02321">
    <property type="entry name" value="OEP"/>
    <property type="match status" value="2"/>
</dbReference>
<comment type="caution">
    <text evidence="9">The sequence shown here is derived from an EMBL/GenBank/DDBJ whole genome shotgun (WGS) entry which is preliminary data.</text>
</comment>
<keyword evidence="8" id="KW-0732">Signal</keyword>
<dbReference type="GO" id="GO:0015288">
    <property type="term" value="F:porin activity"/>
    <property type="evidence" value="ECO:0007669"/>
    <property type="project" value="TreeGrafter"/>
</dbReference>
<gene>
    <name evidence="9" type="ORF">OXPF_31130</name>
</gene>
<dbReference type="GO" id="GO:0009279">
    <property type="term" value="C:cell outer membrane"/>
    <property type="evidence" value="ECO:0007669"/>
    <property type="project" value="UniProtKB-SubCell"/>
</dbReference>
<evidence type="ECO:0000256" key="1">
    <source>
        <dbReference type="ARBA" id="ARBA00004442"/>
    </source>
</evidence>
<protein>
    <submittedName>
        <fullName evidence="9">Outer membrane efflux protein</fullName>
    </submittedName>
</protein>
<organism evidence="9 10">
    <name type="scientific">Oxobacter pfennigii</name>
    <dbReference type="NCBI Taxonomy" id="36849"/>
    <lineage>
        <taxon>Bacteria</taxon>
        <taxon>Bacillati</taxon>
        <taxon>Bacillota</taxon>
        <taxon>Clostridia</taxon>
        <taxon>Eubacteriales</taxon>
        <taxon>Clostridiaceae</taxon>
        <taxon>Oxobacter</taxon>
    </lineage>
</organism>
<accession>A0A0P9AEC5</accession>